<accession>A0A812DD04</accession>
<feature type="transmembrane region" description="Helical" evidence="1">
    <location>
        <begin position="49"/>
        <end position="69"/>
    </location>
</feature>
<name>A0A812DD04_ACAPH</name>
<dbReference type="EMBL" id="CAHIKZ030003164">
    <property type="protein sequence ID" value="CAE1297085.1"/>
    <property type="molecule type" value="Genomic_DNA"/>
</dbReference>
<feature type="transmembrane region" description="Helical" evidence="1">
    <location>
        <begin position="6"/>
        <end position="28"/>
    </location>
</feature>
<gene>
    <name evidence="2" type="ORF">SPHA_51824</name>
</gene>
<protein>
    <submittedName>
        <fullName evidence="2">Uncharacterized protein</fullName>
    </submittedName>
</protein>
<keyword evidence="3" id="KW-1185">Reference proteome</keyword>
<feature type="transmembrane region" description="Helical" evidence="1">
    <location>
        <begin position="89"/>
        <end position="110"/>
    </location>
</feature>
<proteinExistence type="predicted"/>
<keyword evidence="1" id="KW-1133">Transmembrane helix</keyword>
<evidence type="ECO:0000256" key="1">
    <source>
        <dbReference type="SAM" id="Phobius"/>
    </source>
</evidence>
<keyword evidence="1" id="KW-0812">Transmembrane</keyword>
<evidence type="ECO:0000313" key="3">
    <source>
        <dbReference type="Proteomes" id="UP000597762"/>
    </source>
</evidence>
<sequence>MKERVSLFLVPSLQHFSLATCISLLRFLPRFHYFKESGFFSLSLIPSKISSMTCVFSLSLIPLNIHYFINDVCFSFLIPSLFHYCIHDFHYFIHVMCFSLSLIPISRYLYFSLFDSFLDSIISFRRVFLSFLDYVEKIISASFSLDSFLHHDVIPYKIHIFLFSILP</sequence>
<evidence type="ECO:0000313" key="2">
    <source>
        <dbReference type="EMBL" id="CAE1297085.1"/>
    </source>
</evidence>
<organism evidence="2 3">
    <name type="scientific">Acanthosepion pharaonis</name>
    <name type="common">Pharaoh cuttlefish</name>
    <name type="synonym">Sepia pharaonis</name>
    <dbReference type="NCBI Taxonomy" id="158019"/>
    <lineage>
        <taxon>Eukaryota</taxon>
        <taxon>Metazoa</taxon>
        <taxon>Spiralia</taxon>
        <taxon>Lophotrochozoa</taxon>
        <taxon>Mollusca</taxon>
        <taxon>Cephalopoda</taxon>
        <taxon>Coleoidea</taxon>
        <taxon>Decapodiformes</taxon>
        <taxon>Sepiida</taxon>
        <taxon>Sepiina</taxon>
        <taxon>Sepiidae</taxon>
        <taxon>Acanthosepion</taxon>
    </lineage>
</organism>
<comment type="caution">
    <text evidence="2">The sequence shown here is derived from an EMBL/GenBank/DDBJ whole genome shotgun (WGS) entry which is preliminary data.</text>
</comment>
<dbReference type="Proteomes" id="UP000597762">
    <property type="component" value="Unassembled WGS sequence"/>
</dbReference>
<keyword evidence="1" id="KW-0472">Membrane</keyword>
<dbReference type="AlphaFoldDB" id="A0A812DD04"/>
<reference evidence="2" key="1">
    <citation type="submission" date="2021-01" db="EMBL/GenBank/DDBJ databases">
        <authorList>
            <person name="Li R."/>
            <person name="Bekaert M."/>
        </authorList>
    </citation>
    <scope>NUCLEOTIDE SEQUENCE</scope>
    <source>
        <strain evidence="2">Farmed</strain>
    </source>
</reference>